<dbReference type="InParanoid" id="A0A286UAI3"/>
<evidence type="ECO:0000313" key="2">
    <source>
        <dbReference type="Proteomes" id="UP000217199"/>
    </source>
</evidence>
<keyword evidence="2" id="KW-1185">Reference proteome</keyword>
<name>A0A286UAI3_9AGAM</name>
<reference evidence="1 2" key="1">
    <citation type="journal article" date="2017" name="Mol. Ecol.">
        <title>Comparative and population genomic landscape of Phellinus noxius: A hypervariable fungus causing root rot in trees.</title>
        <authorList>
            <person name="Chung C.L."/>
            <person name="Lee T.J."/>
            <person name="Akiba M."/>
            <person name="Lee H.H."/>
            <person name="Kuo T.H."/>
            <person name="Liu D."/>
            <person name="Ke H.M."/>
            <person name="Yokoi T."/>
            <person name="Roa M.B."/>
            <person name="Lu M.J."/>
            <person name="Chang Y.Y."/>
            <person name="Ann P.J."/>
            <person name="Tsai J.N."/>
            <person name="Chen C.Y."/>
            <person name="Tzean S.S."/>
            <person name="Ota Y."/>
            <person name="Hattori T."/>
            <person name="Sahashi N."/>
            <person name="Liou R.F."/>
            <person name="Kikuchi T."/>
            <person name="Tsai I.J."/>
        </authorList>
    </citation>
    <scope>NUCLEOTIDE SEQUENCE [LARGE SCALE GENOMIC DNA]</scope>
    <source>
        <strain evidence="1 2">FFPRI411160</strain>
    </source>
</reference>
<dbReference type="Proteomes" id="UP000217199">
    <property type="component" value="Unassembled WGS sequence"/>
</dbReference>
<protein>
    <submittedName>
        <fullName evidence="1">Uncharacterized protein</fullName>
    </submittedName>
</protein>
<evidence type="ECO:0000313" key="1">
    <source>
        <dbReference type="EMBL" id="PAV16534.1"/>
    </source>
</evidence>
<dbReference type="EMBL" id="NBII01000008">
    <property type="protein sequence ID" value="PAV16534.1"/>
    <property type="molecule type" value="Genomic_DNA"/>
</dbReference>
<accession>A0A286UAI3</accession>
<sequence length="74" mass="8812">MSYTSLECQVPFLPNPLHPKVSTIPSSPSLLIYWGRENSIFKRESHYNKRWSNVRNWVIYTYKFITPRNLPTNP</sequence>
<proteinExistence type="predicted"/>
<gene>
    <name evidence="1" type="ORF">PNOK_0815400</name>
</gene>
<organism evidence="1 2">
    <name type="scientific">Pyrrhoderma noxium</name>
    <dbReference type="NCBI Taxonomy" id="2282107"/>
    <lineage>
        <taxon>Eukaryota</taxon>
        <taxon>Fungi</taxon>
        <taxon>Dikarya</taxon>
        <taxon>Basidiomycota</taxon>
        <taxon>Agaricomycotina</taxon>
        <taxon>Agaricomycetes</taxon>
        <taxon>Hymenochaetales</taxon>
        <taxon>Hymenochaetaceae</taxon>
        <taxon>Pyrrhoderma</taxon>
    </lineage>
</organism>
<comment type="caution">
    <text evidence="1">The sequence shown here is derived from an EMBL/GenBank/DDBJ whole genome shotgun (WGS) entry which is preliminary data.</text>
</comment>
<dbReference type="AlphaFoldDB" id="A0A286UAI3"/>